<gene>
    <name evidence="1" type="ORF">METZ01_LOCUS251162</name>
</gene>
<proteinExistence type="predicted"/>
<evidence type="ECO:0000313" key="1">
    <source>
        <dbReference type="EMBL" id="SVB98308.1"/>
    </source>
</evidence>
<protein>
    <submittedName>
        <fullName evidence="1">Uncharacterized protein</fullName>
    </submittedName>
</protein>
<reference evidence="1" key="1">
    <citation type="submission" date="2018-05" db="EMBL/GenBank/DDBJ databases">
        <authorList>
            <person name="Lanie J.A."/>
            <person name="Ng W.-L."/>
            <person name="Kazmierczak K.M."/>
            <person name="Andrzejewski T.M."/>
            <person name="Davidsen T.M."/>
            <person name="Wayne K.J."/>
            <person name="Tettelin H."/>
            <person name="Glass J.I."/>
            <person name="Rusch D."/>
            <person name="Podicherti R."/>
            <person name="Tsui H.-C.T."/>
            <person name="Winkler M.E."/>
        </authorList>
    </citation>
    <scope>NUCLEOTIDE SEQUENCE</scope>
</reference>
<dbReference type="EMBL" id="UINC01067028">
    <property type="protein sequence ID" value="SVB98308.1"/>
    <property type="molecule type" value="Genomic_DNA"/>
</dbReference>
<name>A0A382IFG8_9ZZZZ</name>
<accession>A0A382IFG8</accession>
<sequence length="26" mass="3005">MSLYKIMGPTKGNGWYTLVFLDAIER</sequence>
<dbReference type="AlphaFoldDB" id="A0A382IFG8"/>
<organism evidence="1">
    <name type="scientific">marine metagenome</name>
    <dbReference type="NCBI Taxonomy" id="408172"/>
    <lineage>
        <taxon>unclassified sequences</taxon>
        <taxon>metagenomes</taxon>
        <taxon>ecological metagenomes</taxon>
    </lineage>
</organism>